<dbReference type="InterPro" id="IPR001357">
    <property type="entry name" value="BRCT_dom"/>
</dbReference>
<dbReference type="Pfam" id="PF16770">
    <property type="entry name" value="RTT107_BRCT_5"/>
    <property type="match status" value="1"/>
</dbReference>
<comment type="caution">
    <text evidence="2">The sequence shown here is derived from an EMBL/GenBank/DDBJ whole genome shotgun (WGS) entry which is preliminary data.</text>
</comment>
<reference evidence="2" key="1">
    <citation type="submission" date="2021-01" db="EMBL/GenBank/DDBJ databases">
        <authorList>
            <consortium name="Genoscope - CEA"/>
            <person name="William W."/>
        </authorList>
    </citation>
    <scope>NUCLEOTIDE SEQUENCE</scope>
</reference>
<evidence type="ECO:0000313" key="3">
    <source>
        <dbReference type="Proteomes" id="UP000692954"/>
    </source>
</evidence>
<name>A0A8S1PNR3_9CILI</name>
<dbReference type="PROSITE" id="PS50172">
    <property type="entry name" value="BRCT"/>
    <property type="match status" value="1"/>
</dbReference>
<dbReference type="EMBL" id="CAJJDN010000082">
    <property type="protein sequence ID" value="CAD8104666.1"/>
    <property type="molecule type" value="Genomic_DNA"/>
</dbReference>
<evidence type="ECO:0000313" key="2">
    <source>
        <dbReference type="EMBL" id="CAD8104666.1"/>
    </source>
</evidence>
<protein>
    <recommendedName>
        <fullName evidence="1">BRCT domain-containing protein</fullName>
    </recommendedName>
</protein>
<proteinExistence type="predicted"/>
<evidence type="ECO:0000259" key="1">
    <source>
        <dbReference type="PROSITE" id="PS50172"/>
    </source>
</evidence>
<dbReference type="CDD" id="cd17744">
    <property type="entry name" value="BRCT_MDC1_rpt1"/>
    <property type="match status" value="1"/>
</dbReference>
<sequence length="319" mass="36840">MKPIIMKAFDKKYKVKPGISIVGNTEQSNIQIALPECFKLNYESNILWIQPIINIHRINGQGDAQLLRIDKEYELDLTTGQKQIIVQEQNIIFEYAKPKIIKINLINHNKPNTTFLEPIITKKVQTEQNEKQFRNIVKSKNQPRHYLLVQNYIKQMNGDYRIKFSNFSVCDDDLLKLLKMGIQVDFEKYNILVMETFKRTFNFLLAINEGKIIVNSQWIKDCLSSMQVQNPYLYVLKTNNFSILNSIETSISQSIFLNKQFNLSPDLKSNLKDYEIIQLIEAGGGSIGNGENSIKIISNGEVGGLEIEQLIQMILFQRA</sequence>
<feature type="domain" description="BRCT" evidence="1">
    <location>
        <begin position="191"/>
        <end position="236"/>
    </location>
</feature>
<dbReference type="OrthoDB" id="2384350at2759"/>
<accession>A0A8S1PNR3</accession>
<dbReference type="AlphaFoldDB" id="A0A8S1PNR3"/>
<keyword evidence="3" id="KW-1185">Reference proteome</keyword>
<organism evidence="2 3">
    <name type="scientific">Paramecium sonneborni</name>
    <dbReference type="NCBI Taxonomy" id="65129"/>
    <lineage>
        <taxon>Eukaryota</taxon>
        <taxon>Sar</taxon>
        <taxon>Alveolata</taxon>
        <taxon>Ciliophora</taxon>
        <taxon>Intramacronucleata</taxon>
        <taxon>Oligohymenophorea</taxon>
        <taxon>Peniculida</taxon>
        <taxon>Parameciidae</taxon>
        <taxon>Paramecium</taxon>
    </lineage>
</organism>
<dbReference type="Proteomes" id="UP000692954">
    <property type="component" value="Unassembled WGS sequence"/>
</dbReference>
<gene>
    <name evidence="2" type="ORF">PSON_ATCC_30995.1.T0820233</name>
</gene>